<sequence length="95" mass="10908">MPSTLRRIRKSLWEYLVRRSGSCQLPWITLGDFNNVLHTEDRIGGMPVTLVEVCDFQVCLDQCGLAELKSSGCKYTWSDNQVHRIFSKIDWAMVG</sequence>
<evidence type="ECO:0000313" key="1">
    <source>
        <dbReference type="EMBL" id="KAK4736571.1"/>
    </source>
</evidence>
<reference evidence="1 2" key="1">
    <citation type="submission" date="2023-10" db="EMBL/GenBank/DDBJ databases">
        <title>Genome-Wide Identification Analysis in wild type Solanum Pinnatisectum Reveals Some Genes Defensing Phytophthora Infestans.</title>
        <authorList>
            <person name="Sun C."/>
        </authorList>
    </citation>
    <scope>NUCLEOTIDE SEQUENCE [LARGE SCALE GENOMIC DNA]</scope>
    <source>
        <strain evidence="1">LQN</strain>
        <tissue evidence="1">Leaf</tissue>
    </source>
</reference>
<dbReference type="PANTHER" id="PTHR33710">
    <property type="entry name" value="BNAC02G09200D PROTEIN"/>
    <property type="match status" value="1"/>
</dbReference>
<name>A0AAV9MEU6_9SOLN</name>
<proteinExistence type="predicted"/>
<gene>
    <name evidence="1" type="ORF">R3W88_000268</name>
</gene>
<evidence type="ECO:0000313" key="2">
    <source>
        <dbReference type="Proteomes" id="UP001311915"/>
    </source>
</evidence>
<dbReference type="InterPro" id="IPR036691">
    <property type="entry name" value="Endo/exonu/phosph_ase_sf"/>
</dbReference>
<organism evidence="1 2">
    <name type="scientific">Solanum pinnatisectum</name>
    <name type="common">tansyleaf nightshade</name>
    <dbReference type="NCBI Taxonomy" id="50273"/>
    <lineage>
        <taxon>Eukaryota</taxon>
        <taxon>Viridiplantae</taxon>
        <taxon>Streptophyta</taxon>
        <taxon>Embryophyta</taxon>
        <taxon>Tracheophyta</taxon>
        <taxon>Spermatophyta</taxon>
        <taxon>Magnoliopsida</taxon>
        <taxon>eudicotyledons</taxon>
        <taxon>Gunneridae</taxon>
        <taxon>Pentapetalae</taxon>
        <taxon>asterids</taxon>
        <taxon>lamiids</taxon>
        <taxon>Solanales</taxon>
        <taxon>Solanaceae</taxon>
        <taxon>Solanoideae</taxon>
        <taxon>Solaneae</taxon>
        <taxon>Solanum</taxon>
    </lineage>
</organism>
<dbReference type="Gene3D" id="3.60.10.10">
    <property type="entry name" value="Endonuclease/exonuclease/phosphatase"/>
    <property type="match status" value="1"/>
</dbReference>
<keyword evidence="2" id="KW-1185">Reference proteome</keyword>
<protein>
    <submittedName>
        <fullName evidence="1">Uncharacterized protein</fullName>
    </submittedName>
</protein>
<dbReference type="SUPFAM" id="SSF56219">
    <property type="entry name" value="DNase I-like"/>
    <property type="match status" value="1"/>
</dbReference>
<dbReference type="Proteomes" id="UP001311915">
    <property type="component" value="Unassembled WGS sequence"/>
</dbReference>
<comment type="caution">
    <text evidence="1">The sequence shown here is derived from an EMBL/GenBank/DDBJ whole genome shotgun (WGS) entry which is preliminary data.</text>
</comment>
<dbReference type="AlphaFoldDB" id="A0AAV9MEU6"/>
<dbReference type="EMBL" id="JAWPEI010000001">
    <property type="protein sequence ID" value="KAK4736571.1"/>
    <property type="molecule type" value="Genomic_DNA"/>
</dbReference>
<accession>A0AAV9MEU6</accession>
<dbReference type="PANTHER" id="PTHR33710:SF78">
    <property type="entry name" value="ENDONUCLEASE_EXONUCLEASE_PHOSPHATASE DOMAIN-CONTAINING PROTEIN"/>
    <property type="match status" value="1"/>
</dbReference>